<evidence type="ECO:0000256" key="1">
    <source>
        <dbReference type="ARBA" id="ARBA00004123"/>
    </source>
</evidence>
<evidence type="ECO:0000313" key="5">
    <source>
        <dbReference type="EMBL" id="KAL3630892.1"/>
    </source>
</evidence>
<feature type="compositionally biased region" description="Polar residues" evidence="3">
    <location>
        <begin position="338"/>
        <end position="354"/>
    </location>
</feature>
<dbReference type="AlphaFoldDB" id="A0ABD3CN43"/>
<evidence type="ECO:0000259" key="4">
    <source>
        <dbReference type="PROSITE" id="PS51916"/>
    </source>
</evidence>
<feature type="compositionally biased region" description="Basic and acidic residues" evidence="3">
    <location>
        <begin position="482"/>
        <end position="491"/>
    </location>
</feature>
<comment type="subcellular location">
    <subcellularLocation>
        <location evidence="1">Nucleus</location>
    </subcellularLocation>
</comment>
<comment type="caution">
    <text evidence="5">The sequence shown here is derived from an EMBL/GenBank/DDBJ whole genome shotgun (WGS) entry which is preliminary data.</text>
</comment>
<feature type="region of interest" description="Disordered" evidence="3">
    <location>
        <begin position="333"/>
        <end position="354"/>
    </location>
</feature>
<evidence type="ECO:0000313" key="6">
    <source>
        <dbReference type="Proteomes" id="UP001632038"/>
    </source>
</evidence>
<reference evidence="6" key="1">
    <citation type="journal article" date="2024" name="IScience">
        <title>Strigolactones Initiate the Formation of Haustorium-like Structures in Castilleja.</title>
        <authorList>
            <person name="Buerger M."/>
            <person name="Peterson D."/>
            <person name="Chory J."/>
        </authorList>
    </citation>
    <scope>NUCLEOTIDE SEQUENCE [LARGE SCALE GENOMIC DNA]</scope>
</reference>
<feature type="compositionally biased region" description="Acidic residues" evidence="3">
    <location>
        <begin position="433"/>
        <end position="448"/>
    </location>
</feature>
<feature type="compositionally biased region" description="Acidic residues" evidence="3">
    <location>
        <begin position="463"/>
        <end position="478"/>
    </location>
</feature>
<evidence type="ECO:0000256" key="3">
    <source>
        <dbReference type="SAM" id="MobiDB-lite"/>
    </source>
</evidence>
<accession>A0ABD3CN43</accession>
<name>A0ABD3CN43_9LAMI</name>
<organism evidence="5 6">
    <name type="scientific">Castilleja foliolosa</name>
    <dbReference type="NCBI Taxonomy" id="1961234"/>
    <lineage>
        <taxon>Eukaryota</taxon>
        <taxon>Viridiplantae</taxon>
        <taxon>Streptophyta</taxon>
        <taxon>Embryophyta</taxon>
        <taxon>Tracheophyta</taxon>
        <taxon>Spermatophyta</taxon>
        <taxon>Magnoliopsida</taxon>
        <taxon>eudicotyledons</taxon>
        <taxon>Gunneridae</taxon>
        <taxon>Pentapetalae</taxon>
        <taxon>asterids</taxon>
        <taxon>lamiids</taxon>
        <taxon>Lamiales</taxon>
        <taxon>Orobanchaceae</taxon>
        <taxon>Pedicularideae</taxon>
        <taxon>Castillejinae</taxon>
        <taxon>Castilleja</taxon>
    </lineage>
</organism>
<dbReference type="InterPro" id="IPR024867">
    <property type="entry name" value="NFRKB"/>
</dbReference>
<feature type="region of interest" description="Disordered" evidence="3">
    <location>
        <begin position="412"/>
        <end position="506"/>
    </location>
</feature>
<evidence type="ECO:0000256" key="2">
    <source>
        <dbReference type="ARBA" id="ARBA00023242"/>
    </source>
</evidence>
<keyword evidence="2" id="KW-0539">Nucleus</keyword>
<dbReference type="Proteomes" id="UP001632038">
    <property type="component" value="Unassembled WGS sequence"/>
</dbReference>
<sequence length="908" mass="102871">MAADQRKKRVNAASLVGCTSREQYRLKRKKMRVQKHDLNMRPSISLEWDTEKKSVVPKREQIGITQRHLISFLEPGSRGHSTLADVFSVPQEIFELENLSDVLSYEVWQSHLSDSERRFLSQFLPKAPEPDRNVRDLLAGDNFHFGNPCVKWGASLCSGELHPDNIIREEKSLKAVKKTYFSDLQKYHSGMIENLQTWKEKWASCKDPEVDIVQNMWIFRQREERSVPPSETRLCGNEENLVATPESYSWTNSEIAYSSDNQNMGAVYGESRRRNGFLKKISDNSFSGLKVVGAVSNKGEQLHKRNIQHTDGAKYMSYIKVSREQHERAKSSMKKHASNSIHPRSLNNVLGTTDAPNVQPYERFVEEEKKKLHQHWLKLATKDVPEGLASWRKRQLRRQELKRSLVEEIEQKVECQTTPDEEIRDSQDKQIELSDDSSEEEEKEEQEEVLPSIIIEGVVKEQSDDESLQEQDSEEASQEMETNIKEVKSDDIFEDSTMTGDEDMPDPIFIEDDDNQQDQIASLNHSPRSAMITPPSPVFYQDHQHQQKMSLLNSNNPQGNNNSIEIEPNGNTSAKIDEEDHPSIASEYPVDPLPSSSDVWPIGDVHGSYYQSTAPNSGYTLGNNPQFILDNKDAATGKDMLLNNNRQHTTTDDMSFFSPYSNPDRNELLHSLFKGPSNLTYPTGNDLMLEAGNQFPGHFRRPNNDHLYLHYHNHHNIHQESMYNGGRFASMSRQDDMGAVNIHDWTAVNNSVRMPVPSNHQSLYNHYSNGMTTTHGGWPPLEVGGTHSLGSIRNSDQTLFSVLSECNELPPRVSYDTVGSIQAGNYMSSGNSGIGVGIHPGSSSSFVQQQSSMASSNPLNYLNVHEAAKMNNSSSSNNTNNNLGWMGIPQQNLESLSNKSSFLRSWNQ</sequence>
<dbReference type="PANTHER" id="PTHR13052:SF2">
    <property type="entry name" value="NUCLEAR FACTOR KAPPA-B-BINDING PROTEIN"/>
    <property type="match status" value="1"/>
</dbReference>
<keyword evidence="6" id="KW-1185">Reference proteome</keyword>
<dbReference type="PANTHER" id="PTHR13052">
    <property type="entry name" value="NFRKB-RELATED"/>
    <property type="match status" value="1"/>
</dbReference>
<protein>
    <recommendedName>
        <fullName evidence="4">DEUBAD domain-containing protein</fullName>
    </recommendedName>
</protein>
<feature type="domain" description="DEUBAD" evidence="4">
    <location>
        <begin position="90"/>
        <end position="201"/>
    </location>
</feature>
<gene>
    <name evidence="5" type="ORF">CASFOL_023876</name>
</gene>
<dbReference type="EMBL" id="JAVIJP010000032">
    <property type="protein sequence ID" value="KAL3630892.1"/>
    <property type="molecule type" value="Genomic_DNA"/>
</dbReference>
<proteinExistence type="predicted"/>
<dbReference type="InterPro" id="IPR044867">
    <property type="entry name" value="DEUBAD_dom"/>
</dbReference>
<dbReference type="PROSITE" id="PS51916">
    <property type="entry name" value="DEUBAD"/>
    <property type="match status" value="1"/>
</dbReference>
<dbReference type="CDD" id="cd21865">
    <property type="entry name" value="DEUBAD_NFRKB"/>
    <property type="match status" value="1"/>
</dbReference>
<dbReference type="GO" id="GO:0005634">
    <property type="term" value="C:nucleus"/>
    <property type="evidence" value="ECO:0007669"/>
    <property type="project" value="UniProtKB-SubCell"/>
</dbReference>